<dbReference type="PANTHER" id="PTHR35201">
    <property type="entry name" value="TERPENE SYNTHASE"/>
    <property type="match status" value="1"/>
</dbReference>
<evidence type="ECO:0000313" key="7">
    <source>
        <dbReference type="Proteomes" id="UP000286045"/>
    </source>
</evidence>
<organism evidence="6 7">
    <name type="scientific">Xylaria grammica</name>
    <dbReference type="NCBI Taxonomy" id="363999"/>
    <lineage>
        <taxon>Eukaryota</taxon>
        <taxon>Fungi</taxon>
        <taxon>Dikarya</taxon>
        <taxon>Ascomycota</taxon>
        <taxon>Pezizomycotina</taxon>
        <taxon>Sordariomycetes</taxon>
        <taxon>Xylariomycetidae</taxon>
        <taxon>Xylariales</taxon>
        <taxon>Xylariaceae</taxon>
        <taxon>Xylaria</taxon>
    </lineage>
</organism>
<dbReference type="GO" id="GO:0046872">
    <property type="term" value="F:metal ion binding"/>
    <property type="evidence" value="ECO:0007669"/>
    <property type="project" value="UniProtKB-KW"/>
</dbReference>
<dbReference type="GO" id="GO:0010333">
    <property type="term" value="F:terpene synthase activity"/>
    <property type="evidence" value="ECO:0007669"/>
    <property type="project" value="InterPro"/>
</dbReference>
<keyword evidence="5" id="KW-1133">Transmembrane helix</keyword>
<evidence type="ECO:0000256" key="3">
    <source>
        <dbReference type="ARBA" id="ARBA00022842"/>
    </source>
</evidence>
<dbReference type="GO" id="GO:0008299">
    <property type="term" value="P:isoprenoid biosynthetic process"/>
    <property type="evidence" value="ECO:0007669"/>
    <property type="project" value="UniProtKB-ARBA"/>
</dbReference>
<comment type="similarity">
    <text evidence="2 4">Belongs to the terpene synthase family.</text>
</comment>
<keyword evidence="5" id="KW-0812">Transmembrane</keyword>
<evidence type="ECO:0000313" key="6">
    <source>
        <dbReference type="EMBL" id="RWA07338.1"/>
    </source>
</evidence>
<dbReference type="EC" id="4.2.3.-" evidence="4"/>
<keyword evidence="5" id="KW-0472">Membrane</keyword>
<feature type="transmembrane region" description="Helical" evidence="5">
    <location>
        <begin position="79"/>
        <end position="108"/>
    </location>
</feature>
<evidence type="ECO:0000256" key="4">
    <source>
        <dbReference type="RuleBase" id="RU366034"/>
    </source>
</evidence>
<evidence type="ECO:0000256" key="2">
    <source>
        <dbReference type="ARBA" id="ARBA00006333"/>
    </source>
</evidence>
<dbReference type="SUPFAM" id="SSF48576">
    <property type="entry name" value="Terpenoid synthases"/>
    <property type="match status" value="1"/>
</dbReference>
<keyword evidence="3 4" id="KW-0460">Magnesium</keyword>
<sequence>MSMGLSPDEPGQDIRANLLKQIRGSRVRIPDLKSLFSHWPEEIHPRVDDLDQHVQATLEGIFTDPKDDHRLRKMKASNLGLLVASWYPYASFGALCVIATLFIWLFVWDDETDSFEFSPLIHDMDSATAFRDQTMKFVRENLASHKPEGFAVANTSRFISSFEPVGAAICKSYNDDQIKRFLDEILFFVRMCEEEHRSQNIGRLPTFEEYMRRRMGSSAVRVCLALNDYASGFVLPEDIMLDDFMRIIWHEATVIVSVMNDIVSIKKEIAQSQVDSLVPLLFLQYGSVQAALDEAAKIISSSIGRLETAERDILSRYSTATPEIQEQIRVHIKACKLGCTGNLNWR</sequence>
<dbReference type="InterPro" id="IPR034686">
    <property type="entry name" value="Terpene_cyclase-like_2"/>
</dbReference>
<dbReference type="AlphaFoldDB" id="A0A439CYW4"/>
<name>A0A439CYW4_9PEZI</name>
<accession>A0A439CYW4</accession>
<dbReference type="EMBL" id="RYZI01000265">
    <property type="protein sequence ID" value="RWA07338.1"/>
    <property type="molecule type" value="Genomic_DNA"/>
</dbReference>
<dbReference type="Pfam" id="PF19086">
    <property type="entry name" value="Terpene_syn_C_2"/>
    <property type="match status" value="1"/>
</dbReference>
<proteinExistence type="inferred from homology"/>
<gene>
    <name evidence="6" type="ORF">EKO27_g7757</name>
</gene>
<protein>
    <recommendedName>
        <fullName evidence="4">Terpene synthase</fullName>
        <ecNumber evidence="4">4.2.3.-</ecNumber>
    </recommendedName>
</protein>
<dbReference type="PANTHER" id="PTHR35201:SF4">
    <property type="entry name" value="BETA-PINACENE SYNTHASE-RELATED"/>
    <property type="match status" value="1"/>
</dbReference>
<evidence type="ECO:0000256" key="5">
    <source>
        <dbReference type="SAM" id="Phobius"/>
    </source>
</evidence>
<reference evidence="6 7" key="1">
    <citation type="submission" date="2018-12" db="EMBL/GenBank/DDBJ databases">
        <title>Draft genome sequence of Xylaria grammica IHI A82.</title>
        <authorList>
            <person name="Buettner E."/>
            <person name="Kellner H."/>
        </authorList>
    </citation>
    <scope>NUCLEOTIDE SEQUENCE [LARGE SCALE GENOMIC DNA]</scope>
    <source>
        <strain evidence="6 7">IHI A82</strain>
    </source>
</reference>
<keyword evidence="7" id="KW-1185">Reference proteome</keyword>
<comment type="caution">
    <text evidence="6">The sequence shown here is derived from an EMBL/GenBank/DDBJ whole genome shotgun (WGS) entry which is preliminary data.</text>
</comment>
<keyword evidence="4" id="KW-0479">Metal-binding</keyword>
<dbReference type="InterPro" id="IPR008949">
    <property type="entry name" value="Isoprenoid_synthase_dom_sf"/>
</dbReference>
<comment type="cofactor">
    <cofactor evidence="1 4">
        <name>Mg(2+)</name>
        <dbReference type="ChEBI" id="CHEBI:18420"/>
    </cofactor>
</comment>
<dbReference type="Gene3D" id="1.10.600.10">
    <property type="entry name" value="Farnesyl Diphosphate Synthase"/>
    <property type="match status" value="1"/>
</dbReference>
<dbReference type="Proteomes" id="UP000286045">
    <property type="component" value="Unassembled WGS sequence"/>
</dbReference>
<keyword evidence="4" id="KW-0456">Lyase</keyword>
<dbReference type="STRING" id="363999.A0A439CYW4"/>
<evidence type="ECO:0000256" key="1">
    <source>
        <dbReference type="ARBA" id="ARBA00001946"/>
    </source>
</evidence>